<dbReference type="AlphaFoldDB" id="A0A8I0A6V5"/>
<dbReference type="EMBL" id="JACOOQ010000028">
    <property type="protein sequence ID" value="MBC5641203.1"/>
    <property type="molecule type" value="Genomic_DNA"/>
</dbReference>
<comment type="caution">
    <text evidence="3">The sequence shown here is derived from an EMBL/GenBank/DDBJ whole genome shotgun (WGS) entry which is preliminary data.</text>
</comment>
<sequence length="345" mass="36065">MKRALILGVLCTLINFSSITEANSIKYLAETTSTETSGSTGATGESGGNQSSSAGSGTTGGSSTPNSNGNVDKVESANPEVELDGAIGPWEPDNKDMPNFDNIQDGDLIGTKPSDDKLFKISVTVPLNMDFMIVNRLENGGSFYGKFVSPYHSITNNGTYPLNVSLNSFTRADESSNSSGTARTNSSSKDTKLYVEEPQAGNNKVEMRLSLNYDRPQQGTYLKTINLHTLNESTTSEEKQLGEIGSNETARIYYRSDLWETPKSEGIEADVVSNFNLILSFSTQNTNAGIENGAGGSAGTGSEGNASSTPSSGNITSGGSNEGADSGSGSTGSGENSALQNPSES</sequence>
<feature type="compositionally biased region" description="Polar residues" evidence="1">
    <location>
        <begin position="171"/>
        <end position="188"/>
    </location>
</feature>
<organism evidence="3 4">
    <name type="scientific">Clostridium lentum</name>
    <dbReference type="NCBI Taxonomy" id="2763037"/>
    <lineage>
        <taxon>Bacteria</taxon>
        <taxon>Bacillati</taxon>
        <taxon>Bacillota</taxon>
        <taxon>Clostridia</taxon>
        <taxon>Eubacteriales</taxon>
        <taxon>Clostridiaceae</taxon>
        <taxon>Clostridium</taxon>
    </lineage>
</organism>
<feature type="compositionally biased region" description="Polar residues" evidence="1">
    <location>
        <begin position="335"/>
        <end position="345"/>
    </location>
</feature>
<evidence type="ECO:0000256" key="2">
    <source>
        <dbReference type="SAM" id="SignalP"/>
    </source>
</evidence>
<name>A0A8I0A6V5_9CLOT</name>
<feature type="compositionally biased region" description="Low complexity" evidence="1">
    <location>
        <begin position="32"/>
        <end position="70"/>
    </location>
</feature>
<evidence type="ECO:0000313" key="3">
    <source>
        <dbReference type="EMBL" id="MBC5641203.1"/>
    </source>
</evidence>
<feature type="chain" id="PRO_5034024186" evidence="2">
    <location>
        <begin position="23"/>
        <end position="345"/>
    </location>
</feature>
<accession>A0A8I0A6V5</accession>
<proteinExistence type="predicted"/>
<reference evidence="3" key="1">
    <citation type="submission" date="2020-08" db="EMBL/GenBank/DDBJ databases">
        <title>Genome public.</title>
        <authorList>
            <person name="Liu C."/>
            <person name="Sun Q."/>
        </authorList>
    </citation>
    <scope>NUCLEOTIDE SEQUENCE</scope>
    <source>
        <strain evidence="3">NSJ-42</strain>
    </source>
</reference>
<feature type="signal peptide" evidence="2">
    <location>
        <begin position="1"/>
        <end position="22"/>
    </location>
</feature>
<protein>
    <submittedName>
        <fullName evidence="3">Uncharacterized protein</fullName>
    </submittedName>
</protein>
<keyword evidence="4" id="KW-1185">Reference proteome</keyword>
<feature type="compositionally biased region" description="Polar residues" evidence="1">
    <location>
        <begin position="310"/>
        <end position="319"/>
    </location>
</feature>
<gene>
    <name evidence="3" type="ORF">H8R92_12605</name>
</gene>
<feature type="region of interest" description="Disordered" evidence="1">
    <location>
        <begin position="290"/>
        <end position="345"/>
    </location>
</feature>
<evidence type="ECO:0000313" key="4">
    <source>
        <dbReference type="Proteomes" id="UP000662088"/>
    </source>
</evidence>
<dbReference type="RefSeq" id="WP_186835628.1">
    <property type="nucleotide sequence ID" value="NZ_JACOOQ010000028.1"/>
</dbReference>
<feature type="region of interest" description="Disordered" evidence="1">
    <location>
        <begin position="32"/>
        <end position="108"/>
    </location>
</feature>
<dbReference type="Proteomes" id="UP000662088">
    <property type="component" value="Unassembled WGS sequence"/>
</dbReference>
<feature type="region of interest" description="Disordered" evidence="1">
    <location>
        <begin position="171"/>
        <end position="193"/>
    </location>
</feature>
<evidence type="ECO:0000256" key="1">
    <source>
        <dbReference type="SAM" id="MobiDB-lite"/>
    </source>
</evidence>
<feature type="compositionally biased region" description="Gly residues" evidence="1">
    <location>
        <begin position="292"/>
        <end position="302"/>
    </location>
</feature>
<keyword evidence="2" id="KW-0732">Signal</keyword>